<evidence type="ECO:0000313" key="2">
    <source>
        <dbReference type="EMBL" id="CUO62272.1"/>
    </source>
</evidence>
<accession>A0A174GI39</accession>
<dbReference type="InterPro" id="IPR043168">
    <property type="entry name" value="DegV_C"/>
</dbReference>
<dbReference type="STRING" id="1150298.ERS852406_02416"/>
<dbReference type="EMBL" id="CYYV01000011">
    <property type="protein sequence ID" value="CUO62272.1"/>
    <property type="molecule type" value="Genomic_DNA"/>
</dbReference>
<dbReference type="OrthoDB" id="9780216at2"/>
<dbReference type="SUPFAM" id="SSF82549">
    <property type="entry name" value="DAK1/DegV-like"/>
    <property type="match status" value="1"/>
</dbReference>
<dbReference type="PANTHER" id="PTHR33434">
    <property type="entry name" value="DEGV DOMAIN-CONTAINING PROTEIN DR_1986-RELATED"/>
    <property type="match status" value="1"/>
</dbReference>
<dbReference type="PANTHER" id="PTHR33434:SF2">
    <property type="entry name" value="FATTY ACID-BINDING PROTEIN TM_1468"/>
    <property type="match status" value="1"/>
</dbReference>
<proteinExistence type="predicted"/>
<dbReference type="RefSeq" id="WP_055217896.1">
    <property type="nucleotide sequence ID" value="NZ_CYYV01000011.1"/>
</dbReference>
<dbReference type="Gene3D" id="3.40.50.10170">
    <property type="match status" value="1"/>
</dbReference>
<evidence type="ECO:0000313" key="3">
    <source>
        <dbReference type="Proteomes" id="UP000095706"/>
    </source>
</evidence>
<dbReference type="Pfam" id="PF02645">
    <property type="entry name" value="DegV"/>
    <property type="match status" value="1"/>
</dbReference>
<organism evidence="2 3">
    <name type="scientific">Fusicatenibacter saccharivorans</name>
    <dbReference type="NCBI Taxonomy" id="1150298"/>
    <lineage>
        <taxon>Bacteria</taxon>
        <taxon>Bacillati</taxon>
        <taxon>Bacillota</taxon>
        <taxon>Clostridia</taxon>
        <taxon>Lachnospirales</taxon>
        <taxon>Lachnospiraceae</taxon>
        <taxon>Fusicatenibacter</taxon>
    </lineage>
</organism>
<protein>
    <submittedName>
        <fullName evidence="2">DegV domain-containing protein SAV1425</fullName>
    </submittedName>
</protein>
<reference evidence="2 3" key="1">
    <citation type="submission" date="2015-09" db="EMBL/GenBank/DDBJ databases">
        <authorList>
            <consortium name="Pathogen Informatics"/>
        </authorList>
    </citation>
    <scope>NUCLEOTIDE SEQUENCE [LARGE SCALE GENOMIC DNA]</scope>
    <source>
        <strain evidence="2 3">2789STDY5608849</strain>
    </source>
</reference>
<dbReference type="PROSITE" id="PS51482">
    <property type="entry name" value="DEGV"/>
    <property type="match status" value="1"/>
</dbReference>
<sequence length="291" mass="31746">MARTAIATDSNSGITQSQAKELGVFVLPMPFFMRGKIQFEDIDLTQEQFYEILAEDAAVSTSQPSPGDLMDFWNKILEEYDDIVYIPMSSGLSASCDTATVLSEDYEGKVQVVNNQRISVTQQQSVLDAKKMANRGVAAKDIKAILEEDALDASIYIMVDTLKYLKKGGRVTPAAAMIGTVLNIKPVLTIQGEKLDAFEKARGVKQAKKAMIKAMKKDMDKRFAKERAAGIMGLHIAYTANDKEVIDGWIAEVKEAFPDFEVDAHPLSLSVACHIGPGALAIACEKKSAIS</sequence>
<dbReference type="Gene3D" id="3.30.1180.10">
    <property type="match status" value="1"/>
</dbReference>
<dbReference type="InterPro" id="IPR050270">
    <property type="entry name" value="DegV_domain_contain"/>
</dbReference>
<dbReference type="Proteomes" id="UP000095706">
    <property type="component" value="Unassembled WGS sequence"/>
</dbReference>
<dbReference type="NCBIfam" id="TIGR00762">
    <property type="entry name" value="DegV"/>
    <property type="match status" value="1"/>
</dbReference>
<dbReference type="InterPro" id="IPR003797">
    <property type="entry name" value="DegV"/>
</dbReference>
<keyword evidence="1" id="KW-0446">Lipid-binding</keyword>
<evidence type="ECO:0000256" key="1">
    <source>
        <dbReference type="ARBA" id="ARBA00023121"/>
    </source>
</evidence>
<name>A0A174GI39_9FIRM</name>
<dbReference type="GO" id="GO:0008289">
    <property type="term" value="F:lipid binding"/>
    <property type="evidence" value="ECO:0007669"/>
    <property type="project" value="UniProtKB-KW"/>
</dbReference>
<dbReference type="AlphaFoldDB" id="A0A174GI39"/>
<gene>
    <name evidence="2" type="ORF">ERS852406_02416</name>
</gene>